<proteinExistence type="predicted"/>
<evidence type="ECO:0000313" key="2">
    <source>
        <dbReference type="Proteomes" id="UP000215914"/>
    </source>
</evidence>
<organism evidence="1 2">
    <name type="scientific">Helianthus annuus</name>
    <name type="common">Common sunflower</name>
    <dbReference type="NCBI Taxonomy" id="4232"/>
    <lineage>
        <taxon>Eukaryota</taxon>
        <taxon>Viridiplantae</taxon>
        <taxon>Streptophyta</taxon>
        <taxon>Embryophyta</taxon>
        <taxon>Tracheophyta</taxon>
        <taxon>Spermatophyta</taxon>
        <taxon>Magnoliopsida</taxon>
        <taxon>eudicotyledons</taxon>
        <taxon>Gunneridae</taxon>
        <taxon>Pentapetalae</taxon>
        <taxon>asterids</taxon>
        <taxon>campanulids</taxon>
        <taxon>Asterales</taxon>
        <taxon>Asteraceae</taxon>
        <taxon>Asteroideae</taxon>
        <taxon>Heliantheae alliance</taxon>
        <taxon>Heliantheae</taxon>
        <taxon>Helianthus</taxon>
    </lineage>
</organism>
<evidence type="ECO:0000313" key="1">
    <source>
        <dbReference type="EMBL" id="OTG19043.1"/>
    </source>
</evidence>
<dbReference type="Proteomes" id="UP000215914">
    <property type="component" value="Chromosome 8"/>
</dbReference>
<gene>
    <name evidence="1" type="ORF">HannXRQ_Chr08g0229651</name>
</gene>
<name>A0A251U7N1_HELAN</name>
<protein>
    <submittedName>
        <fullName evidence="1">Uncharacterized protein</fullName>
    </submittedName>
</protein>
<keyword evidence="2" id="KW-1185">Reference proteome</keyword>
<sequence length="82" mass="9295">MTANKVNGKNARRGKQYQKLMVLAVLNLKTTTCYYLDSLRPSSINEQLRKIIDMVMVVFAARSGTSMRVKLNSVNARCPCQR</sequence>
<accession>A0A251U7N1</accession>
<dbReference type="EMBL" id="CM007897">
    <property type="protein sequence ID" value="OTG19043.1"/>
    <property type="molecule type" value="Genomic_DNA"/>
</dbReference>
<dbReference type="AlphaFoldDB" id="A0A251U7N1"/>
<reference evidence="2" key="1">
    <citation type="journal article" date="2017" name="Nature">
        <title>The sunflower genome provides insights into oil metabolism, flowering and Asterid evolution.</title>
        <authorList>
            <person name="Badouin H."/>
            <person name="Gouzy J."/>
            <person name="Grassa C.J."/>
            <person name="Murat F."/>
            <person name="Staton S.E."/>
            <person name="Cottret L."/>
            <person name="Lelandais-Briere C."/>
            <person name="Owens G.L."/>
            <person name="Carrere S."/>
            <person name="Mayjonade B."/>
            <person name="Legrand L."/>
            <person name="Gill N."/>
            <person name="Kane N.C."/>
            <person name="Bowers J.E."/>
            <person name="Hubner S."/>
            <person name="Bellec A."/>
            <person name="Berard A."/>
            <person name="Berges H."/>
            <person name="Blanchet N."/>
            <person name="Boniface M.C."/>
            <person name="Brunel D."/>
            <person name="Catrice O."/>
            <person name="Chaidir N."/>
            <person name="Claudel C."/>
            <person name="Donnadieu C."/>
            <person name="Faraut T."/>
            <person name="Fievet G."/>
            <person name="Helmstetter N."/>
            <person name="King M."/>
            <person name="Knapp S.J."/>
            <person name="Lai Z."/>
            <person name="Le Paslier M.C."/>
            <person name="Lippi Y."/>
            <person name="Lorenzon L."/>
            <person name="Mandel J.R."/>
            <person name="Marage G."/>
            <person name="Marchand G."/>
            <person name="Marquand E."/>
            <person name="Bret-Mestries E."/>
            <person name="Morien E."/>
            <person name="Nambeesan S."/>
            <person name="Nguyen T."/>
            <person name="Pegot-Espagnet P."/>
            <person name="Pouilly N."/>
            <person name="Raftis F."/>
            <person name="Sallet E."/>
            <person name="Schiex T."/>
            <person name="Thomas J."/>
            <person name="Vandecasteele C."/>
            <person name="Vares D."/>
            <person name="Vear F."/>
            <person name="Vautrin S."/>
            <person name="Crespi M."/>
            <person name="Mangin B."/>
            <person name="Burke J.M."/>
            <person name="Salse J."/>
            <person name="Munos S."/>
            <person name="Vincourt P."/>
            <person name="Rieseberg L.H."/>
            <person name="Langlade N.B."/>
        </authorList>
    </citation>
    <scope>NUCLEOTIDE SEQUENCE [LARGE SCALE GENOMIC DNA]</scope>
    <source>
        <strain evidence="2">cv. SF193</strain>
    </source>
</reference>
<dbReference type="InParanoid" id="A0A251U7N1"/>